<sequence>MLYVFSFVFLASVAQVHAFRVRADHVTIFTVMTSSTSNAFSFGASDDSSDDSSDSSETSTDRPSSFGGGFNKGGFSNARGLSVQDNTRTKFGETSSNIGMWGAKSSPDSIVPTTKRTTTPFKLGGMFGSNNNFAFASPKPTISNNGWNFQQKTTKKSFDFGSNFGKTTTKSPSGFQNLGFDSNFGKATTKKPFGLTTTKKPFVGSWNVQKTISTTATNANYVFGPKVNTPKPTTIWGVGGFVATTRKSWGGGGFEATTRKSRNPQPFNATSRNVKNNKPRSISGQNKPSSEDDDAASTALRIAMSVKDDKDKYDEKTLADAISIGMGSIKAKMEEFKKHISEDIFFRFLAKLSIENYEDDFDFYYREADAVDCKDLGIYDILVAYVADDRDMQGKITVCSGGHENLKYNQLTFKSIYFAMHCWNILCFCATFAIFQYVFIQPVEEMVNECTNGGLGASKRRQPNRAFKLNSYLY</sequence>
<feature type="compositionally biased region" description="Polar residues" evidence="1">
    <location>
        <begin position="263"/>
        <end position="288"/>
    </location>
</feature>
<dbReference type="OrthoDB" id="10579859at2759"/>
<keyword evidence="2" id="KW-0812">Transmembrane</keyword>
<gene>
    <name evidence="4" type="ORF">GSOID_T00007335001</name>
</gene>
<feature type="chain" id="PRO_5003191816" evidence="3">
    <location>
        <begin position="19"/>
        <end position="474"/>
    </location>
</feature>
<evidence type="ECO:0000313" key="4">
    <source>
        <dbReference type="EMBL" id="CBY14343.1"/>
    </source>
</evidence>
<dbReference type="Proteomes" id="UP000001307">
    <property type="component" value="Unassembled WGS sequence"/>
</dbReference>
<keyword evidence="2" id="KW-0472">Membrane</keyword>
<reference evidence="4" key="1">
    <citation type="journal article" date="2010" name="Science">
        <title>Plasticity of animal genome architecture unmasked by rapid evolution of a pelagic tunicate.</title>
        <authorList>
            <person name="Denoeud F."/>
            <person name="Henriet S."/>
            <person name="Mungpakdee S."/>
            <person name="Aury J.M."/>
            <person name="Da Silva C."/>
            <person name="Brinkmann H."/>
            <person name="Mikhaleva J."/>
            <person name="Olsen L.C."/>
            <person name="Jubin C."/>
            <person name="Canestro C."/>
            <person name="Bouquet J.M."/>
            <person name="Danks G."/>
            <person name="Poulain J."/>
            <person name="Campsteijn C."/>
            <person name="Adamski M."/>
            <person name="Cross I."/>
            <person name="Yadetie F."/>
            <person name="Muffato M."/>
            <person name="Louis A."/>
            <person name="Butcher S."/>
            <person name="Tsagkogeorga G."/>
            <person name="Konrad A."/>
            <person name="Singh S."/>
            <person name="Jensen M.F."/>
            <person name="Cong E.H."/>
            <person name="Eikeseth-Otteraa H."/>
            <person name="Noel B."/>
            <person name="Anthouard V."/>
            <person name="Porcel B.M."/>
            <person name="Kachouri-Lafond R."/>
            <person name="Nishino A."/>
            <person name="Ugolini M."/>
            <person name="Chourrout P."/>
            <person name="Nishida H."/>
            <person name="Aasland R."/>
            <person name="Huzurbazar S."/>
            <person name="Westhof E."/>
            <person name="Delsuc F."/>
            <person name="Lehrach H."/>
            <person name="Reinhardt R."/>
            <person name="Weissenbach J."/>
            <person name="Roy S.W."/>
            <person name="Artiguenave F."/>
            <person name="Postlethwait J.H."/>
            <person name="Manak J.R."/>
            <person name="Thompson E.M."/>
            <person name="Jaillon O."/>
            <person name="Du Pasquier L."/>
            <person name="Boudinot P."/>
            <person name="Liberles D.A."/>
            <person name="Volff J.N."/>
            <person name="Philippe H."/>
            <person name="Lenhard B."/>
            <person name="Roest Crollius H."/>
            <person name="Wincker P."/>
            <person name="Chourrout D."/>
        </authorList>
    </citation>
    <scope>NUCLEOTIDE SEQUENCE [LARGE SCALE GENOMIC DNA]</scope>
</reference>
<evidence type="ECO:0000256" key="1">
    <source>
        <dbReference type="SAM" id="MobiDB-lite"/>
    </source>
</evidence>
<feature type="signal peptide" evidence="3">
    <location>
        <begin position="1"/>
        <end position="18"/>
    </location>
</feature>
<accession>E4XXE9</accession>
<evidence type="ECO:0000256" key="3">
    <source>
        <dbReference type="SAM" id="SignalP"/>
    </source>
</evidence>
<proteinExistence type="predicted"/>
<keyword evidence="5" id="KW-1185">Reference proteome</keyword>
<dbReference type="InParanoid" id="E4XXE9"/>
<evidence type="ECO:0000256" key="2">
    <source>
        <dbReference type="SAM" id="Phobius"/>
    </source>
</evidence>
<dbReference type="EMBL" id="FN653277">
    <property type="protein sequence ID" value="CBY14343.1"/>
    <property type="molecule type" value="Genomic_DNA"/>
</dbReference>
<protein>
    <submittedName>
        <fullName evidence="4">Uncharacterized protein</fullName>
    </submittedName>
</protein>
<dbReference type="AlphaFoldDB" id="E4XXE9"/>
<feature type="transmembrane region" description="Helical" evidence="2">
    <location>
        <begin position="416"/>
        <end position="439"/>
    </location>
</feature>
<keyword evidence="3" id="KW-0732">Signal</keyword>
<name>E4XXE9_OIKDI</name>
<keyword evidence="2" id="KW-1133">Transmembrane helix</keyword>
<evidence type="ECO:0000313" key="5">
    <source>
        <dbReference type="Proteomes" id="UP000001307"/>
    </source>
</evidence>
<feature type="region of interest" description="Disordered" evidence="1">
    <location>
        <begin position="46"/>
        <end position="98"/>
    </location>
</feature>
<feature type="compositionally biased region" description="Low complexity" evidence="1">
    <location>
        <begin position="55"/>
        <end position="65"/>
    </location>
</feature>
<feature type="region of interest" description="Disordered" evidence="1">
    <location>
        <begin position="252"/>
        <end position="295"/>
    </location>
</feature>
<organism evidence="4">
    <name type="scientific">Oikopleura dioica</name>
    <name type="common">Tunicate</name>
    <dbReference type="NCBI Taxonomy" id="34765"/>
    <lineage>
        <taxon>Eukaryota</taxon>
        <taxon>Metazoa</taxon>
        <taxon>Chordata</taxon>
        <taxon>Tunicata</taxon>
        <taxon>Appendicularia</taxon>
        <taxon>Copelata</taxon>
        <taxon>Oikopleuridae</taxon>
        <taxon>Oikopleura</taxon>
    </lineage>
</organism>